<dbReference type="PROSITE" id="PS51318">
    <property type="entry name" value="TAT"/>
    <property type="match status" value="1"/>
</dbReference>
<keyword evidence="3" id="KW-1185">Reference proteome</keyword>
<dbReference type="EMBL" id="JACJVR010000020">
    <property type="protein sequence ID" value="MBB6691109.1"/>
    <property type="molecule type" value="Genomic_DNA"/>
</dbReference>
<comment type="caution">
    <text evidence="2">The sequence shown here is derived from an EMBL/GenBank/DDBJ whole genome shotgun (WGS) entry which is preliminary data.</text>
</comment>
<dbReference type="PANTHER" id="PTHR35399:SF2">
    <property type="entry name" value="DUF839 DOMAIN-CONTAINING PROTEIN"/>
    <property type="match status" value="1"/>
</dbReference>
<sequence>MSKTMDRKTFLSYLGTGAAALAAASAGLGVLDGKASAASATANHLFGFNTNRVSGYFDPIEATTEDNLVLPANFKYDVVAAYDDVINPAGERFGSGCDYNAFFPIDGSNVRGLLVNNHEYTTIFQLGPVEGDKMTKEQLDKSLYYQGMSVIEVYRDEKGVWKMDAGSSYARRINGYTKFELTGPARGIPALKGATAVTGTFANCSGGVTLWNTVLSCEENFAETAAASGLPDTHYGWVVEVDPFDKAYLKKHTALGRFNHENTAMGLAADGRVVVYMGDDKKDACVYKFVSKGKYNKALGRANAALLEDGTLYAANLKTGKWVPVTLEEVLKAAKDKPELKQKFASQGDVVTYCQEAAILVGGTPTDRPEDIEISPFDNTVFICHTNNDSHGNIHGHITRIFEAGNDLGALEFDFEIFAAGGRQSGFSSPDNLAFDSNGHLWVVTDISSSSQNKGVHKSFMNNGLFVIPTSGPDKGKALQFASGPVECELTGPFFTPDEQTLFLSVQHPGENTKDLKNPTSTWPHRPGEKMARCAVVAISGFKLGL</sequence>
<dbReference type="PANTHER" id="PTHR35399">
    <property type="entry name" value="SLR8030 PROTEIN"/>
    <property type="match status" value="1"/>
</dbReference>
<dbReference type="InterPro" id="IPR011042">
    <property type="entry name" value="6-blade_b-propeller_TolB-like"/>
</dbReference>
<feature type="signal peptide" evidence="1">
    <location>
        <begin position="1"/>
        <end position="26"/>
    </location>
</feature>
<dbReference type="Pfam" id="PF05787">
    <property type="entry name" value="PhoX"/>
    <property type="match status" value="1"/>
</dbReference>
<organism evidence="2 3">
    <name type="scientific">Cohnella xylanilytica</name>
    <dbReference type="NCBI Taxonomy" id="557555"/>
    <lineage>
        <taxon>Bacteria</taxon>
        <taxon>Bacillati</taxon>
        <taxon>Bacillota</taxon>
        <taxon>Bacilli</taxon>
        <taxon>Bacillales</taxon>
        <taxon>Paenibacillaceae</taxon>
        <taxon>Cohnella</taxon>
    </lineage>
</organism>
<evidence type="ECO:0000313" key="2">
    <source>
        <dbReference type="EMBL" id="MBB6691109.1"/>
    </source>
</evidence>
<dbReference type="Proteomes" id="UP000553776">
    <property type="component" value="Unassembled WGS sequence"/>
</dbReference>
<protein>
    <submittedName>
        <fullName evidence="2">DUF839 domain-containing protein</fullName>
    </submittedName>
</protein>
<dbReference type="RefSeq" id="WP_185135108.1">
    <property type="nucleotide sequence ID" value="NZ_JACJVR010000020.1"/>
</dbReference>
<keyword evidence="1" id="KW-0732">Signal</keyword>
<reference evidence="2 3" key="1">
    <citation type="submission" date="2020-08" db="EMBL/GenBank/DDBJ databases">
        <title>Cohnella phylogeny.</title>
        <authorList>
            <person name="Dunlap C."/>
        </authorList>
    </citation>
    <scope>NUCLEOTIDE SEQUENCE [LARGE SCALE GENOMIC DNA]</scope>
    <source>
        <strain evidence="2 3">DSM 25239</strain>
    </source>
</reference>
<name>A0A841TTV0_9BACL</name>
<feature type="chain" id="PRO_5039433322" evidence="1">
    <location>
        <begin position="27"/>
        <end position="546"/>
    </location>
</feature>
<dbReference type="Gene3D" id="2.120.10.30">
    <property type="entry name" value="TolB, C-terminal domain"/>
    <property type="match status" value="1"/>
</dbReference>
<accession>A0A841TTV0</accession>
<dbReference type="InterPro" id="IPR006311">
    <property type="entry name" value="TAT_signal"/>
</dbReference>
<dbReference type="AlphaFoldDB" id="A0A841TTV0"/>
<gene>
    <name evidence="2" type="ORF">H7B90_06800</name>
</gene>
<proteinExistence type="predicted"/>
<dbReference type="InterPro" id="IPR008557">
    <property type="entry name" value="PhoX"/>
</dbReference>
<evidence type="ECO:0000256" key="1">
    <source>
        <dbReference type="SAM" id="SignalP"/>
    </source>
</evidence>
<evidence type="ECO:0000313" key="3">
    <source>
        <dbReference type="Proteomes" id="UP000553776"/>
    </source>
</evidence>
<dbReference type="SUPFAM" id="SSF63829">
    <property type="entry name" value="Calcium-dependent phosphotriesterase"/>
    <property type="match status" value="1"/>
</dbReference>